<accession>A0A194X1R8</accession>
<dbReference type="RefSeq" id="XP_018068279.1">
    <property type="nucleotide sequence ID" value="XM_018220188.1"/>
</dbReference>
<evidence type="ECO:0000313" key="2">
    <source>
        <dbReference type="Proteomes" id="UP000070700"/>
    </source>
</evidence>
<keyword evidence="2" id="KW-1185">Reference proteome</keyword>
<proteinExistence type="predicted"/>
<name>A0A194X1R8_MOLSC</name>
<organism evidence="1 2">
    <name type="scientific">Mollisia scopiformis</name>
    <name type="common">Conifer needle endophyte fungus</name>
    <name type="synonym">Phialocephala scopiformis</name>
    <dbReference type="NCBI Taxonomy" id="149040"/>
    <lineage>
        <taxon>Eukaryota</taxon>
        <taxon>Fungi</taxon>
        <taxon>Dikarya</taxon>
        <taxon>Ascomycota</taxon>
        <taxon>Pezizomycotina</taxon>
        <taxon>Leotiomycetes</taxon>
        <taxon>Helotiales</taxon>
        <taxon>Mollisiaceae</taxon>
        <taxon>Mollisia</taxon>
    </lineage>
</organism>
<protein>
    <submittedName>
        <fullName evidence="1">Uncharacterized protein</fullName>
    </submittedName>
</protein>
<reference evidence="1 2" key="1">
    <citation type="submission" date="2015-10" db="EMBL/GenBank/DDBJ databases">
        <title>Full genome of DAOMC 229536 Phialocephala scopiformis, a fungal endophyte of spruce producing the potent anti-insectan compound rugulosin.</title>
        <authorList>
            <consortium name="DOE Joint Genome Institute"/>
            <person name="Walker A.K."/>
            <person name="Frasz S.L."/>
            <person name="Seifert K.A."/>
            <person name="Miller J.D."/>
            <person name="Mondo S.J."/>
            <person name="Labutti K."/>
            <person name="Lipzen A."/>
            <person name="Dockter R."/>
            <person name="Kennedy M."/>
            <person name="Grigoriev I.V."/>
            <person name="Spatafora J.W."/>
        </authorList>
    </citation>
    <scope>NUCLEOTIDE SEQUENCE [LARGE SCALE GENOMIC DNA]</scope>
    <source>
        <strain evidence="1 2">CBS 120377</strain>
    </source>
</reference>
<dbReference type="InParanoid" id="A0A194X1R8"/>
<dbReference type="Proteomes" id="UP000070700">
    <property type="component" value="Unassembled WGS sequence"/>
</dbReference>
<dbReference type="KEGG" id="psco:LY89DRAFT_736922"/>
<evidence type="ECO:0000313" key="1">
    <source>
        <dbReference type="EMBL" id="KUJ13924.1"/>
    </source>
</evidence>
<dbReference type="EMBL" id="KQ947421">
    <property type="protein sequence ID" value="KUJ13924.1"/>
    <property type="molecule type" value="Genomic_DNA"/>
</dbReference>
<dbReference type="GeneID" id="28829914"/>
<gene>
    <name evidence="1" type="ORF">LY89DRAFT_736922</name>
</gene>
<dbReference type="AlphaFoldDB" id="A0A194X1R8"/>
<sequence length="154" mass="17833">MPTRSIRSFISDLSAIGDDVRSTEPFPEYNDPFLHDPQYFQAPVSTPPSYRTMESTQKVLWDPDDDDSVISQELQIILDWYSFMNINGISRQLDKHLLNVVFATPLGKVNLTQKLFAKHQHLILVPLQDKYFESKVEEYEEDADRISGDMDDPH</sequence>